<dbReference type="GO" id="GO:0003677">
    <property type="term" value="F:DNA binding"/>
    <property type="evidence" value="ECO:0007669"/>
    <property type="project" value="InterPro"/>
</dbReference>
<dbReference type="GO" id="GO:0006355">
    <property type="term" value="P:regulation of DNA-templated transcription"/>
    <property type="evidence" value="ECO:0007669"/>
    <property type="project" value="InterPro"/>
</dbReference>
<dbReference type="InterPro" id="IPR005471">
    <property type="entry name" value="Tscrpt_reg_IclR_N"/>
</dbReference>
<dbReference type="EMBL" id="CP091871">
    <property type="protein sequence ID" value="WEU39810.1"/>
    <property type="molecule type" value="Genomic_DNA"/>
</dbReference>
<protein>
    <submittedName>
        <fullName evidence="2">Helix-turn-helix domain-containing protein</fullName>
    </submittedName>
</protein>
<proteinExistence type="predicted"/>
<dbReference type="KEGG" id="oyw:OdinLCB4_004885"/>
<dbReference type="InterPro" id="IPR036390">
    <property type="entry name" value="WH_DNA-bd_sf"/>
</dbReference>
<reference evidence="2" key="2">
    <citation type="journal article" date="2022" name="Nat. Microbiol.">
        <title>A closed Candidatus Odinarchaeum chromosome exposes Asgard archaeal viruses.</title>
        <authorList>
            <person name="Tamarit D."/>
            <person name="Caceres E.F."/>
            <person name="Krupovic M."/>
            <person name="Nijland R."/>
            <person name="Eme L."/>
            <person name="Robinson N.P."/>
            <person name="Ettema T.J.G."/>
        </authorList>
    </citation>
    <scope>NUCLEOTIDE SEQUENCE</scope>
    <source>
        <strain evidence="2">LCB_4</strain>
    </source>
</reference>
<sequence>MKLIDVFGDSGQVKLIQFILKTKGNLMNLSEIARRTNLANSTVSRLVDDLIKLGVVKEIKVGSLMRVVYLAEDHPLTRLLLDFQSKLEGLNKSGLS</sequence>
<dbReference type="SUPFAM" id="SSF46785">
    <property type="entry name" value="Winged helix' DNA-binding domain"/>
    <property type="match status" value="1"/>
</dbReference>
<gene>
    <name evidence="2" type="ORF">OdinLCB4_004885</name>
</gene>
<organism evidence="2 3">
    <name type="scientific">Odinarchaeota yellowstonii (strain LCB_4)</name>
    <dbReference type="NCBI Taxonomy" id="1841599"/>
    <lineage>
        <taxon>Archaea</taxon>
        <taxon>Promethearchaeati</taxon>
        <taxon>Candidatus Odinarchaeota</taxon>
        <taxon>Candidatus Odinarchaeia</taxon>
        <taxon>Candidatus Odinarchaeales</taxon>
        <taxon>Candidatus Odinarchaeaceae</taxon>
        <taxon>Candidatus Odinarchaeum</taxon>
    </lineage>
</organism>
<dbReference type="InterPro" id="IPR036388">
    <property type="entry name" value="WH-like_DNA-bd_sf"/>
</dbReference>
<feature type="domain" description="HTH iclR-type" evidence="1">
    <location>
        <begin position="20"/>
        <end position="57"/>
    </location>
</feature>
<evidence type="ECO:0000313" key="2">
    <source>
        <dbReference type="EMBL" id="WEU39810.1"/>
    </source>
</evidence>
<dbReference type="Gene3D" id="1.10.10.10">
    <property type="entry name" value="Winged helix-like DNA-binding domain superfamily/Winged helix DNA-binding domain"/>
    <property type="match status" value="1"/>
</dbReference>
<evidence type="ECO:0000313" key="3">
    <source>
        <dbReference type="Proteomes" id="UP000186851"/>
    </source>
</evidence>
<name>A0AAF0D163_ODILC</name>
<dbReference type="Proteomes" id="UP000186851">
    <property type="component" value="Chromosome"/>
</dbReference>
<dbReference type="Pfam" id="PF09339">
    <property type="entry name" value="HTH_IclR"/>
    <property type="match status" value="1"/>
</dbReference>
<accession>A0AAF0D163</accession>
<dbReference type="AlphaFoldDB" id="A0AAF0D163"/>
<reference evidence="2" key="1">
    <citation type="journal article" date="2017" name="Nature">
        <title>Asgard archaea illuminate the origin of eukaryotic cellular complexity.</title>
        <authorList>
            <person name="Zaremba-Niedzwiedzka K."/>
            <person name="Caceres E.F."/>
            <person name="Saw J.H."/>
            <person name="Backstrom D."/>
            <person name="Juzokaite L."/>
            <person name="Vancaester E."/>
            <person name="Seitz K.W."/>
            <person name="Anantharaman K."/>
            <person name="Starnawski P."/>
            <person name="Kjeldsen K.U."/>
            <person name="Scott M.B."/>
            <person name="Nunoura T."/>
            <person name="Banfield J.F."/>
            <person name="Schramm A."/>
            <person name="Baker B.J."/>
            <person name="Spang A."/>
            <person name="Ettema T.J.G."/>
        </authorList>
    </citation>
    <scope>NUCLEOTIDE SEQUENCE</scope>
    <source>
        <strain evidence="2">LCB_4</strain>
    </source>
</reference>
<evidence type="ECO:0000259" key="1">
    <source>
        <dbReference type="Pfam" id="PF09339"/>
    </source>
</evidence>